<sequence length="58" mass="6631">MTSEPNGRGLEEESPPPVLIPTFSWDFACFSSPSHINISCSFAVDRKPFLRERNLRYT</sequence>
<dbReference type="AlphaFoldDB" id="A0A0E9UMT9"/>
<evidence type="ECO:0000313" key="1">
    <source>
        <dbReference type="EMBL" id="JAH66550.1"/>
    </source>
</evidence>
<reference evidence="1" key="2">
    <citation type="journal article" date="2015" name="Fish Shellfish Immunol.">
        <title>Early steps in the European eel (Anguilla anguilla)-Vibrio vulnificus interaction in the gills: Role of the RtxA13 toxin.</title>
        <authorList>
            <person name="Callol A."/>
            <person name="Pajuelo D."/>
            <person name="Ebbesson L."/>
            <person name="Teles M."/>
            <person name="MacKenzie S."/>
            <person name="Amaro C."/>
        </authorList>
    </citation>
    <scope>NUCLEOTIDE SEQUENCE</scope>
</reference>
<accession>A0A0E9UMT9</accession>
<protein>
    <submittedName>
        <fullName evidence="1">Uncharacterized protein</fullName>
    </submittedName>
</protein>
<reference evidence="1" key="1">
    <citation type="submission" date="2014-11" db="EMBL/GenBank/DDBJ databases">
        <authorList>
            <person name="Amaro Gonzalez C."/>
        </authorList>
    </citation>
    <scope>NUCLEOTIDE SEQUENCE</scope>
</reference>
<proteinExistence type="predicted"/>
<dbReference type="EMBL" id="GBXM01042027">
    <property type="protein sequence ID" value="JAH66550.1"/>
    <property type="molecule type" value="Transcribed_RNA"/>
</dbReference>
<name>A0A0E9UMT9_ANGAN</name>
<organism evidence="1">
    <name type="scientific">Anguilla anguilla</name>
    <name type="common">European freshwater eel</name>
    <name type="synonym">Muraena anguilla</name>
    <dbReference type="NCBI Taxonomy" id="7936"/>
    <lineage>
        <taxon>Eukaryota</taxon>
        <taxon>Metazoa</taxon>
        <taxon>Chordata</taxon>
        <taxon>Craniata</taxon>
        <taxon>Vertebrata</taxon>
        <taxon>Euteleostomi</taxon>
        <taxon>Actinopterygii</taxon>
        <taxon>Neopterygii</taxon>
        <taxon>Teleostei</taxon>
        <taxon>Anguilliformes</taxon>
        <taxon>Anguillidae</taxon>
        <taxon>Anguilla</taxon>
    </lineage>
</organism>